<sequence length="243" mass="26141">MAVNEIYQYSIISALMSGIASAGLPLHSLLAHGDHGLGTFRHMQGEMIVLDGRVYQMKSDGTVTEVDTSPSGDAVAPFAMVTRLRPTANLRAAFADKKGLFDNLTAHFPSSRNQFLAVRIDGVFKDVVVRTAGGQQYPGQGMLEVGRNQASHTFSEPVRGTVVGFRSPEYTQGISVAGDHLHFITEDRTQGGHVLALATDGEVDIGASQISQWRVELPTNDEEFDKAKLDREADAAGIAEVEG</sequence>
<dbReference type="Proteomes" id="UP000652219">
    <property type="component" value="Unassembled WGS sequence"/>
</dbReference>
<evidence type="ECO:0000313" key="10">
    <source>
        <dbReference type="EMBL" id="KAF6790028.1"/>
    </source>
</evidence>
<comment type="caution">
    <text evidence="10">The sequence shown here is derived from an EMBL/GenBank/DDBJ whole genome shotgun (WGS) entry which is preliminary data.</text>
</comment>
<dbReference type="GO" id="GO:0045151">
    <property type="term" value="P:acetoin biosynthetic process"/>
    <property type="evidence" value="ECO:0007669"/>
    <property type="project" value="UniProtKB-KW"/>
</dbReference>
<keyword evidence="9" id="KW-0472">Membrane</keyword>
<dbReference type="SUPFAM" id="SSF117856">
    <property type="entry name" value="AF0104/ALDC/Ptd012-like"/>
    <property type="match status" value="1"/>
</dbReference>
<evidence type="ECO:0000256" key="2">
    <source>
        <dbReference type="ARBA" id="ARBA00005170"/>
    </source>
</evidence>
<dbReference type="AlphaFoldDB" id="A0A8H6IQ08"/>
<protein>
    <recommendedName>
        <fullName evidence="5">Alpha-acetolactate decarboxylase</fullName>
        <ecNumber evidence="4">4.1.1.5</ecNumber>
    </recommendedName>
</protein>
<evidence type="ECO:0000256" key="7">
    <source>
        <dbReference type="ARBA" id="ARBA00023061"/>
    </source>
</evidence>
<feature type="transmembrane region" description="Helical" evidence="9">
    <location>
        <begin position="6"/>
        <end position="26"/>
    </location>
</feature>
<dbReference type="PANTHER" id="PTHR35524:SF1">
    <property type="entry name" value="ALPHA-ACETOLACTATE DECARBOXYLASE"/>
    <property type="match status" value="1"/>
</dbReference>
<dbReference type="UniPathway" id="UPA00626">
    <property type="reaction ID" value="UER00678"/>
</dbReference>
<keyword evidence="9" id="KW-1133">Transmembrane helix</keyword>
<evidence type="ECO:0000313" key="11">
    <source>
        <dbReference type="Proteomes" id="UP000652219"/>
    </source>
</evidence>
<evidence type="ECO:0000256" key="5">
    <source>
        <dbReference type="ARBA" id="ARBA00020164"/>
    </source>
</evidence>
<dbReference type="NCBIfam" id="TIGR01252">
    <property type="entry name" value="acetolac_decarb"/>
    <property type="match status" value="1"/>
</dbReference>
<keyword evidence="6" id="KW-0210">Decarboxylase</keyword>
<keyword evidence="8" id="KW-0456">Lyase</keyword>
<dbReference type="EC" id="4.1.1.5" evidence="4"/>
<dbReference type="CDD" id="cd17299">
    <property type="entry name" value="acetolactate_decarboxylase"/>
    <property type="match status" value="1"/>
</dbReference>
<dbReference type="Gene3D" id="3.30.1330.80">
    <property type="entry name" value="Hypothetical protein, similar to alpha- acetolactate decarboxylase, domain 2"/>
    <property type="match status" value="2"/>
</dbReference>
<keyword evidence="11" id="KW-1185">Reference proteome</keyword>
<name>A0A8H6IQ08_9PEZI</name>
<dbReference type="PIRSF" id="PIRSF001332">
    <property type="entry name" value="Acetolac_decarb"/>
    <property type="match status" value="1"/>
</dbReference>
<comment type="similarity">
    <text evidence="3">Belongs to the alpha-acetolactate decarboxylase family.</text>
</comment>
<dbReference type="InterPro" id="IPR005128">
    <property type="entry name" value="Acetolactate_a_deCO2ase"/>
</dbReference>
<evidence type="ECO:0000256" key="9">
    <source>
        <dbReference type="SAM" id="Phobius"/>
    </source>
</evidence>
<dbReference type="EMBL" id="WIGN01000513">
    <property type="protein sequence ID" value="KAF6790028.1"/>
    <property type="molecule type" value="Genomic_DNA"/>
</dbReference>
<accession>A0A8H6IQ08</accession>
<comment type="pathway">
    <text evidence="2">Polyol metabolism; (R,R)-butane-2,3-diol biosynthesis; (R,R)-butane-2,3-diol from pyruvate: step 2/3.</text>
</comment>
<reference evidence="10 11" key="1">
    <citation type="journal article" date="2020" name="Phytopathology">
        <title>Genome Sequence Resources of Colletotrichum truncatum, C. plurivorum, C. musicola, and C. sojae: Four Species Pathogenic to Soybean (Glycine max).</title>
        <authorList>
            <person name="Rogerio F."/>
            <person name="Boufleur T.R."/>
            <person name="Ciampi-Guillardi M."/>
            <person name="Sukno S.A."/>
            <person name="Thon M.R."/>
            <person name="Massola Junior N.S."/>
            <person name="Baroncelli R."/>
        </authorList>
    </citation>
    <scope>NUCLEOTIDE SEQUENCE [LARGE SCALE GENOMIC DNA]</scope>
    <source>
        <strain evidence="10 11">LFN0009</strain>
    </source>
</reference>
<evidence type="ECO:0000256" key="4">
    <source>
        <dbReference type="ARBA" id="ARBA00013204"/>
    </source>
</evidence>
<dbReference type="Pfam" id="PF03306">
    <property type="entry name" value="AAL_decarboxy"/>
    <property type="match status" value="1"/>
</dbReference>
<keyword evidence="9" id="KW-0812">Transmembrane</keyword>
<gene>
    <name evidence="10" type="ORF">CSOJ01_14648</name>
</gene>
<evidence type="ECO:0000256" key="6">
    <source>
        <dbReference type="ARBA" id="ARBA00022793"/>
    </source>
</evidence>
<keyword evidence="7" id="KW-0005">Acetoin biosynthesis</keyword>
<dbReference type="GO" id="GO:0047605">
    <property type="term" value="F:acetolactate decarboxylase activity"/>
    <property type="evidence" value="ECO:0007669"/>
    <property type="project" value="UniProtKB-EC"/>
</dbReference>
<proteinExistence type="inferred from homology"/>
<evidence type="ECO:0000256" key="8">
    <source>
        <dbReference type="ARBA" id="ARBA00023239"/>
    </source>
</evidence>
<dbReference type="PANTHER" id="PTHR35524">
    <property type="entry name" value="ALPHA-ACETOLACTATE DECARBOXYLASE"/>
    <property type="match status" value="1"/>
</dbReference>
<comment type="catalytic activity">
    <reaction evidence="1">
        <text>(2S)-2-acetolactate + H(+) = (R)-acetoin + CO2</text>
        <dbReference type="Rhea" id="RHEA:21580"/>
        <dbReference type="ChEBI" id="CHEBI:15378"/>
        <dbReference type="ChEBI" id="CHEBI:15686"/>
        <dbReference type="ChEBI" id="CHEBI:16526"/>
        <dbReference type="ChEBI" id="CHEBI:58476"/>
        <dbReference type="EC" id="4.1.1.5"/>
    </reaction>
</comment>
<organism evidence="10 11">
    <name type="scientific">Colletotrichum sojae</name>
    <dbReference type="NCBI Taxonomy" id="2175907"/>
    <lineage>
        <taxon>Eukaryota</taxon>
        <taxon>Fungi</taxon>
        <taxon>Dikarya</taxon>
        <taxon>Ascomycota</taxon>
        <taxon>Pezizomycotina</taxon>
        <taxon>Sordariomycetes</taxon>
        <taxon>Hypocreomycetidae</taxon>
        <taxon>Glomerellales</taxon>
        <taxon>Glomerellaceae</taxon>
        <taxon>Colletotrichum</taxon>
        <taxon>Colletotrichum orchidearum species complex</taxon>
    </lineage>
</organism>
<evidence type="ECO:0000256" key="1">
    <source>
        <dbReference type="ARBA" id="ARBA00001784"/>
    </source>
</evidence>
<evidence type="ECO:0000256" key="3">
    <source>
        <dbReference type="ARBA" id="ARBA00007106"/>
    </source>
</evidence>